<feature type="non-terminal residue" evidence="2">
    <location>
        <position position="1"/>
    </location>
</feature>
<feature type="transmembrane region" description="Helical" evidence="1">
    <location>
        <begin position="44"/>
        <end position="63"/>
    </location>
</feature>
<accession>A0A0F8Z9C5</accession>
<sequence length="75" mass="7907">GLLSVQLVFNDTGADFEGTDINVSYTANPDGYISDSGGRSVTRLILIIGALAIVIFVIVIFIMEGSLGKLMGKTK</sequence>
<name>A0A0F8Z9C5_9ZZZZ</name>
<protein>
    <submittedName>
        <fullName evidence="2">Uncharacterized protein</fullName>
    </submittedName>
</protein>
<gene>
    <name evidence="2" type="ORF">LCGC14_2998340</name>
</gene>
<evidence type="ECO:0000313" key="2">
    <source>
        <dbReference type="EMBL" id="KKK63034.1"/>
    </source>
</evidence>
<keyword evidence="1" id="KW-1133">Transmembrane helix</keyword>
<organism evidence="2">
    <name type="scientific">marine sediment metagenome</name>
    <dbReference type="NCBI Taxonomy" id="412755"/>
    <lineage>
        <taxon>unclassified sequences</taxon>
        <taxon>metagenomes</taxon>
        <taxon>ecological metagenomes</taxon>
    </lineage>
</organism>
<keyword evidence="1" id="KW-0812">Transmembrane</keyword>
<reference evidence="2" key="1">
    <citation type="journal article" date="2015" name="Nature">
        <title>Complex archaea that bridge the gap between prokaryotes and eukaryotes.</title>
        <authorList>
            <person name="Spang A."/>
            <person name="Saw J.H."/>
            <person name="Jorgensen S.L."/>
            <person name="Zaremba-Niedzwiedzka K."/>
            <person name="Martijn J."/>
            <person name="Lind A.E."/>
            <person name="van Eijk R."/>
            <person name="Schleper C."/>
            <person name="Guy L."/>
            <person name="Ettema T.J."/>
        </authorList>
    </citation>
    <scope>NUCLEOTIDE SEQUENCE</scope>
</reference>
<dbReference type="AlphaFoldDB" id="A0A0F8Z9C5"/>
<proteinExistence type="predicted"/>
<keyword evidence="1" id="KW-0472">Membrane</keyword>
<evidence type="ECO:0000256" key="1">
    <source>
        <dbReference type="SAM" id="Phobius"/>
    </source>
</evidence>
<comment type="caution">
    <text evidence="2">The sequence shown here is derived from an EMBL/GenBank/DDBJ whole genome shotgun (WGS) entry which is preliminary data.</text>
</comment>
<dbReference type="EMBL" id="LAZR01061709">
    <property type="protein sequence ID" value="KKK63034.1"/>
    <property type="molecule type" value="Genomic_DNA"/>
</dbReference>